<proteinExistence type="predicted"/>
<name>A0A3A1WLH2_9HYPH</name>
<sequence>MIVDELIAVLGFDLRGKGDLDQFNKGLENAEGNAKSFVVGLTKLAAAATAAFAAIGGISALGGGISSFISGATQTGRTFEELEVRLKALEGSSEGAKKAMDWIADFAVRTPLELQQVIDAYADMKAFGLDPTNGALQAVTDAMAATGGGAEKLGGITLALGQAWTKQKLQGEEAMQLLERGVPVWDLLSQGLGKTVAEVQELSSKGKLGRKEIQLLIDMIGKRYAGASEDYARTFSGILSNLSDNWTRFLRTVADGGYYEDIKRRLQGLLDFVNAGWADGTFERIGQRISRVMVRSMDIAAHVATQAYRIGRGFYYAADAIVSLTAKISGLPKAFAAAGIGAGLIASSALGRGTLMAIARRVPAIAALLVMDDIISGLSGDKSMTGAMPGGEDALQHIRDQFAEVRAAADELAGTLNGVFGINVGAGQGQLEAFFAAAKDFAQGRVVQAFNDFGDRIGYVADALRGIALAIQNPEEAMTRFVDAAIAQIDRLVAAIDDSLGGALTKFGLIGEIKVGPALPPTLSVGGGAGKSMPAPANFDADGSLTRDGMVQAEGLKRDYGVDPSSLADAASWAAKAISSVQAFLEPAAAAKSALMDLERTVQARADLDINPILQKVEQAKDAIRSLQTVGMVGTGGHGIAPTRTQPNAIGGT</sequence>
<dbReference type="Pfam" id="PF20155">
    <property type="entry name" value="TMP_3"/>
    <property type="match status" value="1"/>
</dbReference>
<dbReference type="EMBL" id="QYRN01000006">
    <property type="protein sequence ID" value="RIY00217.1"/>
    <property type="molecule type" value="Genomic_DNA"/>
</dbReference>
<evidence type="ECO:0000313" key="3">
    <source>
        <dbReference type="Proteomes" id="UP000265750"/>
    </source>
</evidence>
<dbReference type="PANTHER" id="PTHR38812:SF2">
    <property type="entry name" value="MU-LIKE PROPHAGE FLUMU PROTEIN GP42"/>
    <property type="match status" value="1"/>
</dbReference>
<dbReference type="AlphaFoldDB" id="A0A3A1WLH2"/>
<dbReference type="PANTHER" id="PTHR38812">
    <property type="entry name" value="MU-LIKE PROPHAGE FLUMU PROTEIN GP42"/>
    <property type="match status" value="1"/>
</dbReference>
<evidence type="ECO:0000313" key="2">
    <source>
        <dbReference type="EMBL" id="RIY00217.1"/>
    </source>
</evidence>
<feature type="domain" description="Tape measure protein N-terminal" evidence="1">
    <location>
        <begin position="71"/>
        <end position="254"/>
    </location>
</feature>
<evidence type="ECO:0000259" key="1">
    <source>
        <dbReference type="Pfam" id="PF20155"/>
    </source>
</evidence>
<gene>
    <name evidence="2" type="ORF">D3218_13105</name>
</gene>
<dbReference type="OrthoDB" id="5461326at2"/>
<reference evidence="3" key="1">
    <citation type="submission" date="2018-09" db="EMBL/GenBank/DDBJ databases">
        <authorList>
            <person name="Tuo L."/>
        </authorList>
    </citation>
    <scope>NUCLEOTIDE SEQUENCE [LARGE SCALE GENOMIC DNA]</scope>
    <source>
        <strain evidence="3">M2BS4Y-1</strain>
    </source>
</reference>
<dbReference type="RefSeq" id="WP_119540527.1">
    <property type="nucleotide sequence ID" value="NZ_QYRN01000006.1"/>
</dbReference>
<comment type="caution">
    <text evidence="2">The sequence shown here is derived from an EMBL/GenBank/DDBJ whole genome shotgun (WGS) entry which is preliminary data.</text>
</comment>
<dbReference type="Proteomes" id="UP000265750">
    <property type="component" value="Unassembled WGS sequence"/>
</dbReference>
<keyword evidence="3" id="KW-1185">Reference proteome</keyword>
<dbReference type="InterPro" id="IPR013491">
    <property type="entry name" value="Tape_meas_N"/>
</dbReference>
<dbReference type="InterPro" id="IPR053058">
    <property type="entry name" value="Mulikevirus_tape_measure"/>
</dbReference>
<protein>
    <recommendedName>
        <fullName evidence="1">Tape measure protein N-terminal domain-containing protein</fullName>
    </recommendedName>
</protein>
<dbReference type="NCBIfam" id="TIGR02675">
    <property type="entry name" value="tape_meas_nterm"/>
    <property type="match status" value="1"/>
</dbReference>
<organism evidence="2 3">
    <name type="scientific">Aureimonas flava</name>
    <dbReference type="NCBI Taxonomy" id="2320271"/>
    <lineage>
        <taxon>Bacteria</taxon>
        <taxon>Pseudomonadati</taxon>
        <taxon>Pseudomonadota</taxon>
        <taxon>Alphaproteobacteria</taxon>
        <taxon>Hyphomicrobiales</taxon>
        <taxon>Aurantimonadaceae</taxon>
        <taxon>Aureimonas</taxon>
    </lineage>
</organism>
<accession>A0A3A1WLH2</accession>